<dbReference type="GO" id="GO:0016787">
    <property type="term" value="F:hydrolase activity"/>
    <property type="evidence" value="ECO:0007669"/>
    <property type="project" value="UniProtKB-KW"/>
</dbReference>
<keyword evidence="6" id="KW-0732">Signal</keyword>
<organism evidence="8 9">
    <name type="scientific">Microbulbifer flavimaris</name>
    <dbReference type="NCBI Taxonomy" id="1781068"/>
    <lineage>
        <taxon>Bacteria</taxon>
        <taxon>Pseudomonadati</taxon>
        <taxon>Pseudomonadota</taxon>
        <taxon>Gammaproteobacteria</taxon>
        <taxon>Cellvibrionales</taxon>
        <taxon>Microbulbiferaceae</taxon>
        <taxon>Microbulbifer</taxon>
    </lineage>
</organism>
<evidence type="ECO:0000313" key="8">
    <source>
        <dbReference type="EMBL" id="PCO07091.1"/>
    </source>
</evidence>
<dbReference type="PROSITE" id="PS51257">
    <property type="entry name" value="PROKAR_LIPOPROTEIN"/>
    <property type="match status" value="1"/>
</dbReference>
<accession>A0ABX4I409</accession>
<keyword evidence="9" id="KW-1185">Reference proteome</keyword>
<evidence type="ECO:0000259" key="7">
    <source>
        <dbReference type="Pfam" id="PF00933"/>
    </source>
</evidence>
<dbReference type="SUPFAM" id="SSF51445">
    <property type="entry name" value="(Trans)glycosidases"/>
    <property type="match status" value="1"/>
</dbReference>
<dbReference type="InterPro" id="IPR036881">
    <property type="entry name" value="Glyco_hydro_3_C_sf"/>
</dbReference>
<feature type="chain" id="PRO_5045972460" description="beta-N-acetylhexosaminidase" evidence="6">
    <location>
        <begin position="30"/>
        <end position="641"/>
    </location>
</feature>
<keyword evidence="5" id="KW-0326">Glycosidase</keyword>
<dbReference type="InterPro" id="IPR017853">
    <property type="entry name" value="GH"/>
</dbReference>
<dbReference type="InterPro" id="IPR036962">
    <property type="entry name" value="Glyco_hydro_3_N_sf"/>
</dbReference>
<dbReference type="EMBL" id="LRFG02000001">
    <property type="protein sequence ID" value="PCO07091.1"/>
    <property type="molecule type" value="Genomic_DNA"/>
</dbReference>
<evidence type="ECO:0000256" key="1">
    <source>
        <dbReference type="ARBA" id="ARBA00001231"/>
    </source>
</evidence>
<feature type="domain" description="Glycoside hydrolase family 3 N-terminal" evidence="7">
    <location>
        <begin position="41"/>
        <end position="402"/>
    </location>
</feature>
<dbReference type="InterPro" id="IPR001764">
    <property type="entry name" value="Glyco_hydro_3_N"/>
</dbReference>
<sequence>MPTRILRFVRRSAALVSTAALLTSLSACGTDATEQRTQVLRDKIAQKIMLDLRYFCPDQQRNEENRGRCGEPVTELPETLGQMISDTGIGGIILFADNLESTEQIIALNSDLQSAAAGSHHGSPLLIGIDQEGGRVHRLPRAEATAFAGNMAIGATYPLHGDRFAGETAAAMAEQLRVLGFNVNFAPTLDVNSNPENPVINVRSYSENPEVVAELGVAAIRAFQEKQVAATVKHFPGHGDTSVDSHTGLPRVDRSIEQARAMDLLPFTRAFEQAQPALTMTAHIQYPALDDTTLPAQDGEEIVVPATLSRRILTDLLRGEMGYEGVIVTDSLGMAGISDYFSVEDAVVKTFAAGADIALMPLKIRFPGDIAQLDEIIDRAVQAVQHGELSEAEIDASIARIDALKQRYIDTSWIAASAAEKLEAAAAVLAEPKHAQLAEELASAAVSAIYPPADGVLPVLDADAKRIQVIAPSPAVGEAFRLALAGVTGATVEVLETHTALDKLQEATGDVLIVASIVPGESAVELGGMEDLGRLRRPPLPLDELYGVYERSLAVARERGQKTVFVSMRSPYEAAQFQRLADLHLASFDYKAYIGGDDVFEGPIYRALALALVSEMVPAGSLPVTVQPAEGTAVIEATSEG</sequence>
<dbReference type="Proteomes" id="UP000218427">
    <property type="component" value="Unassembled WGS sequence"/>
</dbReference>
<name>A0ABX4I409_9GAMM</name>
<evidence type="ECO:0000313" key="9">
    <source>
        <dbReference type="Proteomes" id="UP000218427"/>
    </source>
</evidence>
<dbReference type="PANTHER" id="PTHR30480">
    <property type="entry name" value="BETA-HEXOSAMINIDASE-RELATED"/>
    <property type="match status" value="1"/>
</dbReference>
<comment type="caution">
    <text evidence="8">The sequence shown here is derived from an EMBL/GenBank/DDBJ whole genome shotgun (WGS) entry which is preliminary data.</text>
</comment>
<evidence type="ECO:0000256" key="3">
    <source>
        <dbReference type="ARBA" id="ARBA00012663"/>
    </source>
</evidence>
<keyword evidence="4 8" id="KW-0378">Hydrolase</keyword>
<evidence type="ECO:0000256" key="2">
    <source>
        <dbReference type="ARBA" id="ARBA00005336"/>
    </source>
</evidence>
<gene>
    <name evidence="8" type="ORF">AWR36_002305</name>
</gene>
<evidence type="ECO:0000256" key="4">
    <source>
        <dbReference type="ARBA" id="ARBA00022801"/>
    </source>
</evidence>
<reference evidence="8" key="1">
    <citation type="submission" date="2017-08" db="EMBL/GenBank/DDBJ databases">
        <title>Microbulbifer marisrubri sp. nov., a halophilic alphaproteobacterium isolated from marine sediment of the Yellow Sea, China.</title>
        <authorList>
            <person name="Zhang G."/>
            <person name="Xiong Q."/>
        </authorList>
    </citation>
    <scope>NUCLEOTIDE SEQUENCE [LARGE SCALE GENOMIC DNA]</scope>
    <source>
        <strain evidence="8">WRN-8</strain>
    </source>
</reference>
<dbReference type="PROSITE" id="PS00775">
    <property type="entry name" value="GLYCOSYL_HYDROL_F3"/>
    <property type="match status" value="1"/>
</dbReference>
<comment type="similarity">
    <text evidence="2">Belongs to the glycosyl hydrolase 3 family.</text>
</comment>
<comment type="catalytic activity">
    <reaction evidence="1">
        <text>Hydrolysis of terminal non-reducing N-acetyl-D-hexosamine residues in N-acetyl-beta-D-hexosaminides.</text>
        <dbReference type="EC" id="3.2.1.52"/>
    </reaction>
</comment>
<evidence type="ECO:0000256" key="6">
    <source>
        <dbReference type="SAM" id="SignalP"/>
    </source>
</evidence>
<protein>
    <recommendedName>
        <fullName evidence="3">beta-N-acetylhexosaminidase</fullName>
        <ecNumber evidence="3">3.2.1.52</ecNumber>
    </recommendedName>
</protein>
<feature type="signal peptide" evidence="6">
    <location>
        <begin position="1"/>
        <end position="29"/>
    </location>
</feature>
<dbReference type="PANTHER" id="PTHR30480:SF13">
    <property type="entry name" value="BETA-HEXOSAMINIDASE"/>
    <property type="match status" value="1"/>
</dbReference>
<dbReference type="InterPro" id="IPR019800">
    <property type="entry name" value="Glyco_hydro_3_AS"/>
</dbReference>
<dbReference type="Gene3D" id="3.40.50.1700">
    <property type="entry name" value="Glycoside hydrolase family 3 C-terminal domain"/>
    <property type="match status" value="1"/>
</dbReference>
<evidence type="ECO:0000256" key="5">
    <source>
        <dbReference type="ARBA" id="ARBA00023295"/>
    </source>
</evidence>
<dbReference type="Gene3D" id="3.20.20.300">
    <property type="entry name" value="Glycoside hydrolase, family 3, N-terminal domain"/>
    <property type="match status" value="1"/>
</dbReference>
<proteinExistence type="inferred from homology"/>
<dbReference type="InterPro" id="IPR050226">
    <property type="entry name" value="NagZ_Beta-hexosaminidase"/>
</dbReference>
<dbReference type="Pfam" id="PF00933">
    <property type="entry name" value="Glyco_hydro_3"/>
    <property type="match status" value="1"/>
</dbReference>
<dbReference type="EC" id="3.2.1.52" evidence="3"/>